<dbReference type="RefSeq" id="WP_201946524.1">
    <property type="nucleotide sequence ID" value="NZ_JAERRJ010000004.1"/>
</dbReference>
<evidence type="ECO:0000256" key="1">
    <source>
        <dbReference type="ARBA" id="ARBA00004196"/>
    </source>
</evidence>
<sequence length="246" mass="25990">MRRRPEWIRRALLVVGLTVIVAACGDGSGGLPDAGLIMRDAAIASRHMKSAHIVLRADGTVPGFPFQRVEADVSAADGAANGSAATPFGQTVDFVRRDGVMYSREPDGGERALPTGATPPDLGTGVIARLLGELQDPRTVERGEFDGTDAFLIRARVPAETVAALLPTANTEATLSTWVRVRGVRAPLRTTLEFPGGGSLHIQVSRSTAPAKTTTEQRRPCAAPRTDRSGATRTEFLGPEGDRANS</sequence>
<evidence type="ECO:0000256" key="2">
    <source>
        <dbReference type="ARBA" id="ARBA00009194"/>
    </source>
</evidence>
<dbReference type="InterPro" id="IPR009830">
    <property type="entry name" value="LppX/LprAFG"/>
</dbReference>
<evidence type="ECO:0000313" key="8">
    <source>
        <dbReference type="EMBL" id="MBL1074976.1"/>
    </source>
</evidence>
<protein>
    <submittedName>
        <fullName evidence="8">LppX_LprAFG lipoprotein</fullName>
    </submittedName>
</protein>
<evidence type="ECO:0000313" key="9">
    <source>
        <dbReference type="Proteomes" id="UP000602198"/>
    </source>
</evidence>
<reference evidence="8 9" key="1">
    <citation type="submission" date="2021-01" db="EMBL/GenBank/DDBJ databases">
        <title>WGS of actinomycetes isolated from Thailand.</title>
        <authorList>
            <person name="Thawai C."/>
        </authorList>
    </citation>
    <scope>NUCLEOTIDE SEQUENCE [LARGE SCALE GENOMIC DNA]</scope>
    <source>
        <strain evidence="8 9">LPG 2</strain>
    </source>
</reference>
<accession>A0ABS1M3R7</accession>
<evidence type="ECO:0000256" key="6">
    <source>
        <dbReference type="ARBA" id="ARBA00023288"/>
    </source>
</evidence>
<dbReference type="PROSITE" id="PS51257">
    <property type="entry name" value="PROKAR_LIPOPROTEIN"/>
    <property type="match status" value="1"/>
</dbReference>
<proteinExistence type="inferred from homology"/>
<feature type="region of interest" description="Disordered" evidence="7">
    <location>
        <begin position="205"/>
        <end position="246"/>
    </location>
</feature>
<dbReference type="Gene3D" id="2.50.20.20">
    <property type="match status" value="1"/>
</dbReference>
<comment type="subcellular location">
    <subcellularLocation>
        <location evidence="1">Cell envelope</location>
    </subcellularLocation>
</comment>
<evidence type="ECO:0000256" key="3">
    <source>
        <dbReference type="ARBA" id="ARBA00022475"/>
    </source>
</evidence>
<keyword evidence="4" id="KW-0732">Signal</keyword>
<gene>
    <name evidence="8" type="ORF">JK358_11285</name>
</gene>
<keyword evidence="3" id="KW-0472">Membrane</keyword>
<dbReference type="EMBL" id="JAERRJ010000004">
    <property type="protein sequence ID" value="MBL1074976.1"/>
    <property type="molecule type" value="Genomic_DNA"/>
</dbReference>
<comment type="caution">
    <text evidence="8">The sequence shown here is derived from an EMBL/GenBank/DDBJ whole genome shotgun (WGS) entry which is preliminary data.</text>
</comment>
<keyword evidence="6 8" id="KW-0449">Lipoprotein</keyword>
<feature type="compositionally biased region" description="Basic and acidic residues" evidence="7">
    <location>
        <begin position="215"/>
        <end position="230"/>
    </location>
</feature>
<dbReference type="SUPFAM" id="SSF89392">
    <property type="entry name" value="Prokaryotic lipoproteins and lipoprotein localization factors"/>
    <property type="match status" value="1"/>
</dbReference>
<organism evidence="8 9">
    <name type="scientific">Nocardia acididurans</name>
    <dbReference type="NCBI Taxonomy" id="2802282"/>
    <lineage>
        <taxon>Bacteria</taxon>
        <taxon>Bacillati</taxon>
        <taxon>Actinomycetota</taxon>
        <taxon>Actinomycetes</taxon>
        <taxon>Mycobacteriales</taxon>
        <taxon>Nocardiaceae</taxon>
        <taxon>Nocardia</taxon>
    </lineage>
</organism>
<evidence type="ECO:0000256" key="4">
    <source>
        <dbReference type="ARBA" id="ARBA00022729"/>
    </source>
</evidence>
<evidence type="ECO:0000256" key="7">
    <source>
        <dbReference type="SAM" id="MobiDB-lite"/>
    </source>
</evidence>
<comment type="similarity">
    <text evidence="2">Belongs to the LppX/LprAFG lipoprotein family.</text>
</comment>
<name>A0ABS1M3R7_9NOCA</name>
<keyword evidence="3" id="KW-1003">Cell membrane</keyword>
<keyword evidence="9" id="KW-1185">Reference proteome</keyword>
<feature type="compositionally biased region" description="Polar residues" evidence="7">
    <location>
        <begin position="205"/>
        <end position="214"/>
    </location>
</feature>
<keyword evidence="5" id="KW-0564">Palmitate</keyword>
<dbReference type="Pfam" id="PF07161">
    <property type="entry name" value="LppX_LprAFG"/>
    <property type="match status" value="1"/>
</dbReference>
<dbReference type="InterPro" id="IPR029046">
    <property type="entry name" value="LolA/LolB/LppX"/>
</dbReference>
<evidence type="ECO:0000256" key="5">
    <source>
        <dbReference type="ARBA" id="ARBA00023139"/>
    </source>
</evidence>
<dbReference type="Proteomes" id="UP000602198">
    <property type="component" value="Unassembled WGS sequence"/>
</dbReference>